<evidence type="ECO:0000313" key="2">
    <source>
        <dbReference type="EMBL" id="OKL44794.1"/>
    </source>
</evidence>
<dbReference type="AlphaFoldDB" id="A0A1U7JJC6"/>
<dbReference type="STRING" id="197461.A3843_06740"/>
<dbReference type="Gene3D" id="3.90.190.10">
    <property type="entry name" value="Protein tyrosine phosphatase superfamily"/>
    <property type="match status" value="1"/>
</dbReference>
<comment type="caution">
    <text evidence="2">The sequence shown here is derived from an EMBL/GenBank/DDBJ whole genome shotgun (WGS) entry which is preliminary data.</text>
</comment>
<evidence type="ECO:0000313" key="3">
    <source>
        <dbReference type="Proteomes" id="UP000185783"/>
    </source>
</evidence>
<dbReference type="EMBL" id="LVVZ01000011">
    <property type="protein sequence ID" value="OKL44794.1"/>
    <property type="molecule type" value="Genomic_DNA"/>
</dbReference>
<dbReference type="InterPro" id="IPR029021">
    <property type="entry name" value="Prot-tyrosine_phosphatase-like"/>
</dbReference>
<dbReference type="NCBIfam" id="TIGR01244">
    <property type="entry name" value="TIGR01244 family sulfur transferase"/>
    <property type="match status" value="1"/>
</dbReference>
<proteinExistence type="predicted"/>
<protein>
    <recommendedName>
        <fullName evidence="1">Beta-lactamase hydrolase-like protein phosphatase-like domain-containing protein</fullName>
    </recommendedName>
</protein>
<reference evidence="2 3" key="1">
    <citation type="submission" date="2016-03" db="EMBL/GenBank/DDBJ databases">
        <title>Genome sequence of Nesiotobacter sp. nov., a moderately halophilic alphaproteobacterium isolated from the Yellow Sea, China.</title>
        <authorList>
            <person name="Zhang G."/>
            <person name="Zhang R."/>
        </authorList>
    </citation>
    <scope>NUCLEOTIDE SEQUENCE [LARGE SCALE GENOMIC DNA]</scope>
    <source>
        <strain evidence="2 3">WB1-6</strain>
    </source>
</reference>
<dbReference type="GO" id="GO:0016787">
    <property type="term" value="F:hydrolase activity"/>
    <property type="evidence" value="ECO:0007669"/>
    <property type="project" value="InterPro"/>
</dbReference>
<evidence type="ECO:0000259" key="1">
    <source>
        <dbReference type="Pfam" id="PF04273"/>
    </source>
</evidence>
<dbReference type="Proteomes" id="UP000185783">
    <property type="component" value="Unassembled WGS sequence"/>
</dbReference>
<feature type="domain" description="Beta-lactamase hydrolase-like protein phosphatase-like" evidence="1">
    <location>
        <begin position="3"/>
        <end position="109"/>
    </location>
</feature>
<accession>A0A1U7JJC6</accession>
<dbReference type="RefSeq" id="WP_028481964.1">
    <property type="nucleotide sequence ID" value="NZ_LVVZ01000011.1"/>
</dbReference>
<dbReference type="Pfam" id="PF04273">
    <property type="entry name" value="BLH_phosphatase"/>
    <property type="match status" value="1"/>
</dbReference>
<organism evidence="2 3">
    <name type="scientific">Pseudovibrio exalbescens</name>
    <dbReference type="NCBI Taxonomy" id="197461"/>
    <lineage>
        <taxon>Bacteria</taxon>
        <taxon>Pseudomonadati</taxon>
        <taxon>Pseudomonadota</taxon>
        <taxon>Alphaproteobacteria</taxon>
        <taxon>Hyphomicrobiales</taxon>
        <taxon>Stappiaceae</taxon>
        <taxon>Pseudovibrio</taxon>
    </lineage>
</organism>
<keyword evidence="3" id="KW-1185">Reference proteome</keyword>
<sequence length="112" mass="12041">MSIRQLTPEFFVAGQITPEDVPALKEHGFASLICNRPDGEEPGQPTVAEVTKAAEEIGLELVFIPVDHSSDLHEAATRTADALKHLPSPVLAYCRSGARSTTLFQAAQSIQT</sequence>
<dbReference type="InterPro" id="IPR005939">
    <property type="entry name" value="BLH_phosphatase-like"/>
</dbReference>
<dbReference type="SUPFAM" id="SSF52799">
    <property type="entry name" value="(Phosphotyrosine protein) phosphatases II"/>
    <property type="match status" value="1"/>
</dbReference>
<gene>
    <name evidence="2" type="ORF">A3843_06740</name>
</gene>
<name>A0A1U7JJC6_9HYPH</name>